<feature type="region of interest" description="Disordered" evidence="1">
    <location>
        <begin position="119"/>
        <end position="160"/>
    </location>
</feature>
<dbReference type="EMBL" id="RIBY02001556">
    <property type="protein sequence ID" value="KAH9828468.1"/>
    <property type="molecule type" value="Genomic_DNA"/>
</dbReference>
<sequence>MPHIQYLPLPPIAELPIDEEGIRSNRLAPFRHTPTPFPLDVPDDGSQGLPSGDEQTSPTIERVPASPAICELADPEVFALTPADSQEQPSLLGELDGECSSTARQSIELGPYSGENLELTQYGESCSPPGSPDSLSWGSESTDELAGREHSELPESTVNHTNVEEADTALQQLATIASQELKADRGLEHAGGQKRARSTSPDADGKHRFSLLRLVFDL</sequence>
<gene>
    <name evidence="2" type="ORF">Tdes44962_MAKER02386</name>
</gene>
<comment type="caution">
    <text evidence="2">The sequence shown here is derived from an EMBL/GenBank/DDBJ whole genome shotgun (WGS) entry which is preliminary data.</text>
</comment>
<evidence type="ECO:0000256" key="1">
    <source>
        <dbReference type="SAM" id="MobiDB-lite"/>
    </source>
</evidence>
<name>A0A9W7STQ1_9PEZI</name>
<reference evidence="2 3" key="1">
    <citation type="journal article" date="2018" name="IMA Fungus">
        <title>IMA Genome-F 10: Nine draft genome sequences of Claviceps purpurea s.lat., including C. arundinis, C. humidiphila, and C. cf. spartinae, pseudomolecules for the pitch canker pathogen Fusarium circinatum, draft genome of Davidsoniella eucalypti, Grosmannia galeiformis, Quambalaria eucalypti, and Teratosphaeria destructans.</title>
        <authorList>
            <person name="Wingfield B.D."/>
            <person name="Liu M."/>
            <person name="Nguyen H.D."/>
            <person name="Lane F.A."/>
            <person name="Morgan S.W."/>
            <person name="De Vos L."/>
            <person name="Wilken P.M."/>
            <person name="Duong T.A."/>
            <person name="Aylward J."/>
            <person name="Coetzee M.P."/>
            <person name="Dadej K."/>
            <person name="De Beer Z.W."/>
            <person name="Findlay W."/>
            <person name="Havenga M."/>
            <person name="Kolarik M."/>
            <person name="Menzies J.G."/>
            <person name="Naidoo K."/>
            <person name="Pochopski O."/>
            <person name="Shoukouhi P."/>
            <person name="Santana Q.C."/>
            <person name="Seifert K.A."/>
            <person name="Soal N."/>
            <person name="Steenkamp E.T."/>
            <person name="Tatham C.T."/>
            <person name="van der Nest M.A."/>
            <person name="Wingfield M.J."/>
        </authorList>
    </citation>
    <scope>NUCLEOTIDE SEQUENCE [LARGE SCALE GENOMIC DNA]</scope>
    <source>
        <strain evidence="2">CMW44962</strain>
    </source>
</reference>
<evidence type="ECO:0000313" key="2">
    <source>
        <dbReference type="EMBL" id="KAH9828468.1"/>
    </source>
</evidence>
<accession>A0A9W7STQ1</accession>
<reference evidence="2 3" key="2">
    <citation type="journal article" date="2021" name="Curr. Genet.">
        <title>Genetic response to nitrogen starvation in the aggressive Eucalyptus foliar pathogen Teratosphaeria destructans.</title>
        <authorList>
            <person name="Havenga M."/>
            <person name="Wingfield B.D."/>
            <person name="Wingfield M.J."/>
            <person name="Dreyer L.L."/>
            <person name="Roets F."/>
            <person name="Aylward J."/>
        </authorList>
    </citation>
    <scope>NUCLEOTIDE SEQUENCE [LARGE SCALE GENOMIC DNA]</scope>
    <source>
        <strain evidence="2">CMW44962</strain>
    </source>
</reference>
<dbReference type="AlphaFoldDB" id="A0A9W7STQ1"/>
<feature type="region of interest" description="Disordered" evidence="1">
    <location>
        <begin position="28"/>
        <end position="59"/>
    </location>
</feature>
<organism evidence="2 3">
    <name type="scientific">Teratosphaeria destructans</name>
    <dbReference type="NCBI Taxonomy" id="418781"/>
    <lineage>
        <taxon>Eukaryota</taxon>
        <taxon>Fungi</taxon>
        <taxon>Dikarya</taxon>
        <taxon>Ascomycota</taxon>
        <taxon>Pezizomycotina</taxon>
        <taxon>Dothideomycetes</taxon>
        <taxon>Dothideomycetidae</taxon>
        <taxon>Mycosphaerellales</taxon>
        <taxon>Teratosphaeriaceae</taxon>
        <taxon>Teratosphaeria</taxon>
    </lineage>
</organism>
<evidence type="ECO:0000313" key="3">
    <source>
        <dbReference type="Proteomes" id="UP001138500"/>
    </source>
</evidence>
<protein>
    <submittedName>
        <fullName evidence="2">Uncharacterized protein</fullName>
    </submittedName>
</protein>
<feature type="region of interest" description="Disordered" evidence="1">
    <location>
        <begin position="181"/>
        <end position="205"/>
    </location>
</feature>
<dbReference type="Proteomes" id="UP001138500">
    <property type="component" value="Unassembled WGS sequence"/>
</dbReference>
<proteinExistence type="predicted"/>
<keyword evidence="3" id="KW-1185">Reference proteome</keyword>